<keyword evidence="7" id="KW-1185">Reference proteome</keyword>
<proteinExistence type="predicted"/>
<dbReference type="PROSITE" id="PS00455">
    <property type="entry name" value="AMP_BINDING"/>
    <property type="match status" value="1"/>
</dbReference>
<name>A0ABP9KIH7_9ACTN</name>
<dbReference type="SUPFAM" id="SSF47336">
    <property type="entry name" value="ACP-like"/>
    <property type="match status" value="2"/>
</dbReference>
<dbReference type="InterPro" id="IPR020845">
    <property type="entry name" value="AMP-binding_CS"/>
</dbReference>
<dbReference type="InterPro" id="IPR020806">
    <property type="entry name" value="PKS_PP-bd"/>
</dbReference>
<comment type="caution">
    <text evidence="6">The sequence shown here is derived from an EMBL/GenBank/DDBJ whole genome shotgun (WGS) entry which is preliminary data.</text>
</comment>
<dbReference type="CDD" id="cd19531">
    <property type="entry name" value="LCL_NRPS-like"/>
    <property type="match status" value="1"/>
</dbReference>
<comment type="cofactor">
    <cofactor evidence="1">
        <name>pantetheine 4'-phosphate</name>
        <dbReference type="ChEBI" id="CHEBI:47942"/>
    </cofactor>
</comment>
<evidence type="ECO:0000256" key="3">
    <source>
        <dbReference type="ARBA" id="ARBA00022553"/>
    </source>
</evidence>
<dbReference type="Gene3D" id="1.10.1200.10">
    <property type="entry name" value="ACP-like"/>
    <property type="match status" value="2"/>
</dbReference>
<keyword evidence="2" id="KW-0596">Phosphopantetheine</keyword>
<dbReference type="Proteomes" id="UP001500124">
    <property type="component" value="Unassembled WGS sequence"/>
</dbReference>
<dbReference type="NCBIfam" id="NF003417">
    <property type="entry name" value="PRK04813.1"/>
    <property type="match status" value="2"/>
</dbReference>
<dbReference type="Pfam" id="PF00668">
    <property type="entry name" value="Condensation"/>
    <property type="match status" value="1"/>
</dbReference>
<dbReference type="PANTHER" id="PTHR45527">
    <property type="entry name" value="NONRIBOSOMAL PEPTIDE SYNTHETASE"/>
    <property type="match status" value="1"/>
</dbReference>
<evidence type="ECO:0000256" key="2">
    <source>
        <dbReference type="ARBA" id="ARBA00022450"/>
    </source>
</evidence>
<dbReference type="InterPro" id="IPR036736">
    <property type="entry name" value="ACP-like_sf"/>
</dbReference>
<accession>A0ABP9KIH7</accession>
<evidence type="ECO:0000259" key="5">
    <source>
        <dbReference type="PROSITE" id="PS50075"/>
    </source>
</evidence>
<dbReference type="Gene3D" id="3.40.50.980">
    <property type="match status" value="4"/>
</dbReference>
<feature type="compositionally biased region" description="Low complexity" evidence="4">
    <location>
        <begin position="493"/>
        <end position="511"/>
    </location>
</feature>
<dbReference type="InterPro" id="IPR025110">
    <property type="entry name" value="AMP-bd_C"/>
</dbReference>
<dbReference type="Pfam" id="PF00501">
    <property type="entry name" value="AMP-binding"/>
    <property type="match status" value="2"/>
</dbReference>
<dbReference type="InterPro" id="IPR009081">
    <property type="entry name" value="PP-bd_ACP"/>
</dbReference>
<dbReference type="InterPro" id="IPR023213">
    <property type="entry name" value="CAT-like_dom_sf"/>
</dbReference>
<dbReference type="SMART" id="SM00823">
    <property type="entry name" value="PKS_PP"/>
    <property type="match status" value="2"/>
</dbReference>
<protein>
    <recommendedName>
        <fullName evidence="5">Carrier domain-containing protein</fullName>
    </recommendedName>
</protein>
<dbReference type="Pfam" id="PF00550">
    <property type="entry name" value="PP-binding"/>
    <property type="match status" value="2"/>
</dbReference>
<feature type="domain" description="Carrier" evidence="5">
    <location>
        <begin position="1536"/>
        <end position="1610"/>
    </location>
</feature>
<dbReference type="PROSITE" id="PS00012">
    <property type="entry name" value="PHOSPHOPANTETHEINE"/>
    <property type="match status" value="2"/>
</dbReference>
<feature type="domain" description="Carrier" evidence="5">
    <location>
        <begin position="513"/>
        <end position="588"/>
    </location>
</feature>
<evidence type="ECO:0000256" key="1">
    <source>
        <dbReference type="ARBA" id="ARBA00001957"/>
    </source>
</evidence>
<gene>
    <name evidence="6" type="ORF">GCM10023336_29960</name>
</gene>
<reference evidence="7" key="1">
    <citation type="journal article" date="2019" name="Int. J. Syst. Evol. Microbiol.">
        <title>The Global Catalogue of Microorganisms (GCM) 10K type strain sequencing project: providing services to taxonomists for standard genome sequencing and annotation.</title>
        <authorList>
            <consortium name="The Broad Institute Genomics Platform"/>
            <consortium name="The Broad Institute Genome Sequencing Center for Infectious Disease"/>
            <person name="Wu L."/>
            <person name="Ma J."/>
        </authorList>
    </citation>
    <scope>NUCLEOTIDE SEQUENCE [LARGE SCALE GENOMIC DNA]</scope>
    <source>
        <strain evidence="7">JCM 18410</strain>
    </source>
</reference>
<dbReference type="RefSeq" id="WP_345668754.1">
    <property type="nucleotide sequence ID" value="NZ_BAABKC010000044.1"/>
</dbReference>
<dbReference type="InterPro" id="IPR001242">
    <property type="entry name" value="Condensation_dom"/>
</dbReference>
<dbReference type="InterPro" id="IPR045851">
    <property type="entry name" value="AMP-bd_C_sf"/>
</dbReference>
<sequence>MSVPLHELIARQAARTPHAIAVDDAQGTMTYEQLDRHANRVARLLADRGAGPETRVAVSLPRGRDLLAALLGVWRAGAAYVPLDAAHPAERTAWMIQDSGARLVLAVHGSAPEDPSDAAVLLLDDPATGLAALPGTPADLPAADPSGAAYLTYTSGSTGRPKGVLVEHAGIANRVAWTVERQGLGPADRMVHKTVLTFDAAALELFAPLVAGGAVVMAPQGAESDPALLVRTLAERRVTVLQGVPSVLRLLVEEPGWPDCADLRLVFSAGEALDAELCRRLAEPTGATVWNTYGPTECSIDVTAQRFDPQLHTEAVPIGRPLDGVRVYVLDEELDPVPIGVVGEIYAAGAGLARGYAGRPAQTAERFLPDPHSGDGARMYRTGDLARWRSDGTLAYLGRVDHQVKVNGVRIEPAEVEAALNAHPDVRGAVVGAYPSAAGARLVAHLVAGRRIPRDELRSFLRRRLPEPMIPARFIALDAFPLTANGKVDRSALPDPAAAPAADATAGAPDHVAPRTPAERLVADVWEQLLQVENVGVHDDFFALGGSSLVLTRLAVALAKASGDDVQLRGLFGASTVEAQARLVEESRPAVPEVVPVDRGAPLPLSFGQHRLWFLDRMHPGSPEWVAPLFLRLPAGTTEDTVRAALDTLEQRHEALRTRYLLQGEEPRQTVVAARPVELRVEDAGEPDLERLFGEQFHRGFDLAEGPLWRALLVRVPLGGPVLLVTVHHIASDGWSTVVLEREIRELCAAAHAGRAPELPAPAVQYADYAAWQAARSDDTVLDRELEYWKTALRGMPELQLRTDRPRPARRDGRGQGVRFSVPVGLADALSGIGRRHGATPYATLLAAFAALISRYSGQEDFGVGSPVTGRLRPEIQDTVGFFLNSLVLRADLTGDPSFAQLLDRTRETVLSGFAHQELPFERLVDELQPVRDLSRTPLYQVAFDLQDEGATAVAADGVLMDAFQGAWRVAKTDLTMFVWRHADGSLTGAFEYASALFAHSTVERMADHFVRLLQSVADAPDTPLSALDLTTVHEHRLLRLWNDSAATVPDVSVPELIARQATERPDAVAVASGDTTLTYAELDVRANRLAHALREAGVGTESSVAVLLDRSVDLVVSLLAVWRAGAGYVPMDPVLPAGRIAGMVADAGARVAVTSQAYADRFAVPVVRVDEDHSHQPDTAPVTGVDPDSLAYTIFTSGSTGRPKGVQVTHRNLTNHIHWAAQELTTAGSGGAPVFSSTAFDLVVPNLWAPLVTGQRTWLFHGELTDLGTALAAAGPFSFIKLTPGHLEILSGQLTDTQISTLTGKIVVAGEALPGSLVERWRQILGDGQVINEYGPTETTVGTCTYPLTEPFEGVVPIGRPLPNMVMRILDHHLQPVPVGAVGELHVGGTGVARGYAGDPARTADRFLPDPYGPAGSRLYRTGDLARWRTDGSVEFLGRIDNQVKIRGYRIELGEIRAALTAHPYVTDAAVIATDDQRLIAYVVGAVPDLSDTLPEYMIPTAYLQLDALPLTPNGKLDHRALPDPDALRTDAHTAPRTPTEERIAAIWHDLLGKDASTHDSFFELGGHSILAVRLVARLQQDFDLDLPMRVVFERPTIAQLAVDIEDRVRAEIDAELAGSS</sequence>
<dbReference type="Gene3D" id="3.30.300.30">
    <property type="match status" value="2"/>
</dbReference>
<evidence type="ECO:0000313" key="6">
    <source>
        <dbReference type="EMBL" id="GAA5056775.1"/>
    </source>
</evidence>
<dbReference type="Gene3D" id="2.30.38.10">
    <property type="entry name" value="Luciferase, Domain 3"/>
    <property type="match status" value="2"/>
</dbReference>
<evidence type="ECO:0000313" key="7">
    <source>
        <dbReference type="Proteomes" id="UP001500124"/>
    </source>
</evidence>
<dbReference type="InterPro" id="IPR006162">
    <property type="entry name" value="Ppantetheine_attach_site"/>
</dbReference>
<dbReference type="SUPFAM" id="SSF56801">
    <property type="entry name" value="Acetyl-CoA synthetase-like"/>
    <property type="match status" value="2"/>
</dbReference>
<dbReference type="CDD" id="cd05930">
    <property type="entry name" value="A_NRPS"/>
    <property type="match status" value="2"/>
</dbReference>
<dbReference type="InterPro" id="IPR000873">
    <property type="entry name" value="AMP-dep_synth/lig_dom"/>
</dbReference>
<dbReference type="Gene3D" id="3.30.559.10">
    <property type="entry name" value="Chloramphenicol acetyltransferase-like domain"/>
    <property type="match status" value="1"/>
</dbReference>
<keyword evidence="3" id="KW-0597">Phosphoprotein</keyword>
<feature type="region of interest" description="Disordered" evidence="4">
    <location>
        <begin position="491"/>
        <end position="512"/>
    </location>
</feature>
<dbReference type="PROSITE" id="PS50075">
    <property type="entry name" value="CARRIER"/>
    <property type="match status" value="2"/>
</dbReference>
<dbReference type="Gene3D" id="3.30.559.30">
    <property type="entry name" value="Nonribosomal peptide synthetase, condensation domain"/>
    <property type="match status" value="1"/>
</dbReference>
<dbReference type="Pfam" id="PF13193">
    <property type="entry name" value="AMP-binding_C"/>
    <property type="match status" value="2"/>
</dbReference>
<dbReference type="PANTHER" id="PTHR45527:SF1">
    <property type="entry name" value="FATTY ACID SYNTHASE"/>
    <property type="match status" value="1"/>
</dbReference>
<evidence type="ECO:0000256" key="4">
    <source>
        <dbReference type="SAM" id="MobiDB-lite"/>
    </source>
</evidence>
<organism evidence="6 7">
    <name type="scientific">Streptomyces similanensis</name>
    <dbReference type="NCBI Taxonomy" id="1274988"/>
    <lineage>
        <taxon>Bacteria</taxon>
        <taxon>Bacillati</taxon>
        <taxon>Actinomycetota</taxon>
        <taxon>Actinomycetes</taxon>
        <taxon>Kitasatosporales</taxon>
        <taxon>Streptomycetaceae</taxon>
        <taxon>Streptomyces</taxon>
    </lineage>
</organism>
<dbReference type="EMBL" id="BAABKC010000044">
    <property type="protein sequence ID" value="GAA5056775.1"/>
    <property type="molecule type" value="Genomic_DNA"/>
</dbReference>
<dbReference type="InterPro" id="IPR010071">
    <property type="entry name" value="AA_adenyl_dom"/>
</dbReference>
<dbReference type="NCBIfam" id="TIGR01733">
    <property type="entry name" value="AA-adenyl-dom"/>
    <property type="match status" value="2"/>
</dbReference>
<dbReference type="SUPFAM" id="SSF52777">
    <property type="entry name" value="CoA-dependent acyltransferases"/>
    <property type="match status" value="2"/>
</dbReference>